<evidence type="ECO:0000313" key="3">
    <source>
        <dbReference type="Proteomes" id="UP000198716"/>
    </source>
</evidence>
<dbReference type="RefSeq" id="WP_245755596.1">
    <property type="nucleotide sequence ID" value="NZ_FOMZ01000013.1"/>
</dbReference>
<sequence>MSTVLQAYQFALDPTEQQQDMLSSHCGASRFAYNWALAQVKAVLDQRAAAGPHQ</sequence>
<proteinExistence type="predicted"/>
<protein>
    <submittedName>
        <fullName evidence="2">Helix-turn-helix domain-containing protein</fullName>
    </submittedName>
</protein>
<gene>
    <name evidence="2" type="ORF">SAMN04487819_11319</name>
</gene>
<dbReference type="Proteomes" id="UP000198716">
    <property type="component" value="Unassembled WGS sequence"/>
</dbReference>
<feature type="domain" description="Transposase putative helix-turn-helix" evidence="1">
    <location>
        <begin position="1"/>
        <end position="42"/>
    </location>
</feature>
<dbReference type="AlphaFoldDB" id="A0A1I2AB88"/>
<reference evidence="3" key="1">
    <citation type="submission" date="2016-10" db="EMBL/GenBank/DDBJ databases">
        <authorList>
            <person name="Varghese N."/>
            <person name="Submissions S."/>
        </authorList>
    </citation>
    <scope>NUCLEOTIDE SEQUENCE [LARGE SCALE GENOMIC DNA]</scope>
    <source>
        <strain evidence="3">DSM 45004</strain>
    </source>
</reference>
<dbReference type="Pfam" id="PF12323">
    <property type="entry name" value="HTH_OrfB_IS605"/>
    <property type="match status" value="1"/>
</dbReference>
<dbReference type="EMBL" id="FOMZ01000013">
    <property type="protein sequence ID" value="SFE41231.1"/>
    <property type="molecule type" value="Genomic_DNA"/>
</dbReference>
<dbReference type="InterPro" id="IPR021027">
    <property type="entry name" value="Transposase_put_HTH"/>
</dbReference>
<evidence type="ECO:0000259" key="1">
    <source>
        <dbReference type="Pfam" id="PF12323"/>
    </source>
</evidence>
<keyword evidence="3" id="KW-1185">Reference proteome</keyword>
<organism evidence="2 3">
    <name type="scientific">Actinopolyspora alba</name>
    <dbReference type="NCBI Taxonomy" id="673379"/>
    <lineage>
        <taxon>Bacteria</taxon>
        <taxon>Bacillati</taxon>
        <taxon>Actinomycetota</taxon>
        <taxon>Actinomycetes</taxon>
        <taxon>Actinopolysporales</taxon>
        <taxon>Actinopolysporaceae</taxon>
        <taxon>Actinopolyspora</taxon>
        <taxon>Actinopolyspora alba group</taxon>
    </lineage>
</organism>
<evidence type="ECO:0000313" key="2">
    <source>
        <dbReference type="EMBL" id="SFE41231.1"/>
    </source>
</evidence>
<accession>A0A1I2AB88</accession>
<name>A0A1I2AB88_9ACTN</name>